<gene>
    <name evidence="2" type="ORF">FOXG_22139</name>
</gene>
<dbReference type="AlphaFoldDB" id="A0A0J9W529"/>
<protein>
    <recommendedName>
        <fullName evidence="4">F-box domain-containing protein</fullName>
    </recommendedName>
</protein>
<evidence type="ECO:0008006" key="4">
    <source>
        <dbReference type="Google" id="ProtNLM"/>
    </source>
</evidence>
<dbReference type="EMBL" id="DS231724">
    <property type="protein sequence ID" value="KNB18164.1"/>
    <property type="molecule type" value="Genomic_DNA"/>
</dbReference>
<evidence type="ECO:0000313" key="2">
    <source>
        <dbReference type="EMBL" id="KNB18164.1"/>
    </source>
</evidence>
<dbReference type="InterPro" id="IPR036047">
    <property type="entry name" value="F-box-like_dom_sf"/>
</dbReference>
<proteinExistence type="predicted"/>
<dbReference type="SUPFAM" id="SSF81383">
    <property type="entry name" value="F-box domain"/>
    <property type="match status" value="1"/>
</dbReference>
<dbReference type="RefSeq" id="XP_018256209.1">
    <property type="nucleotide sequence ID" value="XM_018402537.1"/>
</dbReference>
<sequence>MSHAANLLYLPVSVSALIFAQLDPQDILHLRQTCSVVHAKTITIFARRFFTARRITSDHESLQKLEKISKHPRLGQYIQTLEIVIDHASLFNQYMANAHAVKKTLDNSDSEVLVRTECGTECLSRALLNLTNCKRIGIRSAYRIQGADQHISTKRGPETAQILANEAKFAYRIIQAVLTAVAISQLQIEKLDIRIRSSAEMKSCITPDLLIGPSVAIIAKSRLISLRRLHLVLNPNNPKLATDSSAWVPSFLHFIGLLPDLSELALEFEGRDTRGRFAQLCTLMRIPKLRALTVGWTDCTSMELTFLLLRHRKTLREINFDSVGLIDDVEAWRWLVETIRDSLNIGFFSMTESLIRGQELIEPHGAGLLSQRLEAIDTQGLCDIADFLSYRETTRWASCC</sequence>
<name>A0A0J9W529_FUSO4</name>
<reference evidence="2" key="2">
    <citation type="journal article" date="2010" name="Nature">
        <title>Comparative genomics reveals mobile pathogenicity chromosomes in Fusarium.</title>
        <authorList>
            <person name="Ma L.J."/>
            <person name="van der Does H.C."/>
            <person name="Borkovich K.A."/>
            <person name="Coleman J.J."/>
            <person name="Daboussi M.J."/>
            <person name="Di Pietro A."/>
            <person name="Dufresne M."/>
            <person name="Freitag M."/>
            <person name="Grabherr M."/>
            <person name="Henrissat B."/>
            <person name="Houterman P.M."/>
            <person name="Kang S."/>
            <person name="Shim W.B."/>
            <person name="Woloshuk C."/>
            <person name="Xie X."/>
            <person name="Xu J.R."/>
            <person name="Antoniw J."/>
            <person name="Baker S.E."/>
            <person name="Bluhm B.H."/>
            <person name="Breakspear A."/>
            <person name="Brown D.W."/>
            <person name="Butchko R.A."/>
            <person name="Chapman S."/>
            <person name="Coulson R."/>
            <person name="Coutinho P.M."/>
            <person name="Danchin E.G."/>
            <person name="Diener A."/>
            <person name="Gale L.R."/>
            <person name="Gardiner D.M."/>
            <person name="Goff S."/>
            <person name="Hammond-Kosack K.E."/>
            <person name="Hilburn K."/>
            <person name="Hua-Van A."/>
            <person name="Jonkers W."/>
            <person name="Kazan K."/>
            <person name="Kodira C.D."/>
            <person name="Koehrsen M."/>
            <person name="Kumar L."/>
            <person name="Lee Y.H."/>
            <person name="Li L."/>
            <person name="Manners J.M."/>
            <person name="Miranda-Saavedra D."/>
            <person name="Mukherjee M."/>
            <person name="Park G."/>
            <person name="Park J."/>
            <person name="Park S.Y."/>
            <person name="Proctor R.H."/>
            <person name="Regev A."/>
            <person name="Ruiz-Roldan M.C."/>
            <person name="Sain D."/>
            <person name="Sakthikumar S."/>
            <person name="Sykes S."/>
            <person name="Schwartz D.C."/>
            <person name="Turgeon B.G."/>
            <person name="Wapinski I."/>
            <person name="Yoder O."/>
            <person name="Young S."/>
            <person name="Zeng Q."/>
            <person name="Zhou S."/>
            <person name="Galagan J."/>
            <person name="Cuomo C.A."/>
            <person name="Kistler H.C."/>
            <person name="Rep M."/>
        </authorList>
    </citation>
    <scope>NUCLEOTIDE SEQUENCE [LARGE SCALE GENOMIC DNA]</scope>
    <source>
        <strain evidence="2">4287</strain>
    </source>
</reference>
<feature type="signal peptide" evidence="1">
    <location>
        <begin position="1"/>
        <end position="16"/>
    </location>
</feature>
<evidence type="ECO:0000256" key="1">
    <source>
        <dbReference type="SAM" id="SignalP"/>
    </source>
</evidence>
<accession>A0A0J9W529</accession>
<keyword evidence="1" id="KW-0732">Signal</keyword>
<dbReference type="Proteomes" id="UP000009097">
    <property type="component" value="Unassembled WGS sequence"/>
</dbReference>
<dbReference type="OrthoDB" id="5279008at2759"/>
<evidence type="ECO:0000313" key="3">
    <source>
        <dbReference type="Proteomes" id="UP000009097"/>
    </source>
</evidence>
<feature type="chain" id="PRO_5005325169" description="F-box domain-containing protein" evidence="1">
    <location>
        <begin position="17"/>
        <end position="400"/>
    </location>
</feature>
<organism evidence="2 3">
    <name type="scientific">Fusarium oxysporum f. sp. lycopersici (strain 4287 / CBS 123668 / FGSC 9935 / NRRL 34936)</name>
    <name type="common">Fusarium vascular wilt of tomato</name>
    <dbReference type="NCBI Taxonomy" id="426428"/>
    <lineage>
        <taxon>Eukaryota</taxon>
        <taxon>Fungi</taxon>
        <taxon>Dikarya</taxon>
        <taxon>Ascomycota</taxon>
        <taxon>Pezizomycotina</taxon>
        <taxon>Sordariomycetes</taxon>
        <taxon>Hypocreomycetidae</taxon>
        <taxon>Hypocreales</taxon>
        <taxon>Nectriaceae</taxon>
        <taxon>Fusarium</taxon>
        <taxon>Fusarium oxysporum species complex</taxon>
    </lineage>
</organism>
<reference evidence="2" key="1">
    <citation type="submission" date="2007-04" db="EMBL/GenBank/DDBJ databases">
        <authorList>
            <consortium name="The Broad Institute Genome Sequencing Platform"/>
            <person name="Birren B."/>
            <person name="Lander E."/>
            <person name="Galagan J."/>
            <person name="Nusbaum C."/>
            <person name="Devon K."/>
            <person name="Ma L.-J."/>
            <person name="Jaffe D."/>
            <person name="Butler J."/>
            <person name="Alvarez P."/>
            <person name="Gnerre S."/>
            <person name="Grabherr M."/>
            <person name="Kleber M."/>
            <person name="Mauceli E."/>
            <person name="Brockman W."/>
            <person name="MacCallum I.A."/>
            <person name="Young S."/>
            <person name="LaButti K."/>
            <person name="DeCaprio D."/>
            <person name="Crawford M."/>
            <person name="Koehrsen M."/>
            <person name="Engels R."/>
            <person name="Montgomery P."/>
            <person name="Pearson M."/>
            <person name="Howarth C."/>
            <person name="Larson L."/>
            <person name="White J."/>
            <person name="O'Leary S."/>
            <person name="Kodira C."/>
            <person name="Zeng Q."/>
            <person name="Yandava C."/>
            <person name="Alvarado L."/>
            <person name="Kistler C."/>
            <person name="Shim W.-B."/>
            <person name="Kang S."/>
            <person name="Woloshuk C."/>
        </authorList>
    </citation>
    <scope>NUCLEOTIDE SEQUENCE</scope>
    <source>
        <strain evidence="2">4287</strain>
    </source>
</reference>
<dbReference type="GeneID" id="28962845"/>
<dbReference type="VEuPathDB" id="FungiDB:FOXG_22139"/>
<dbReference type="KEGG" id="fox:FOXG_22139"/>